<keyword evidence="4" id="KW-0999">Mitochondrion inner membrane</keyword>
<accession>A0A7S4M1Y2</accession>
<dbReference type="GO" id="GO:0007005">
    <property type="term" value="P:mitochondrion organization"/>
    <property type="evidence" value="ECO:0007669"/>
    <property type="project" value="TreeGrafter"/>
</dbReference>
<evidence type="ECO:0000313" key="5">
    <source>
        <dbReference type="EMBL" id="CAE2195347.1"/>
    </source>
</evidence>
<keyword evidence="4" id="KW-0496">Mitochondrion</keyword>
<proteinExistence type="inferred from homology"/>
<dbReference type="AlphaFoldDB" id="A0A7S4M1Y2"/>
<reference evidence="5" key="1">
    <citation type="submission" date="2021-01" db="EMBL/GenBank/DDBJ databases">
        <authorList>
            <person name="Corre E."/>
            <person name="Pelletier E."/>
            <person name="Niang G."/>
            <person name="Scheremetjew M."/>
            <person name="Finn R."/>
            <person name="Kale V."/>
            <person name="Holt S."/>
            <person name="Cochrane G."/>
            <person name="Meng A."/>
            <person name="Brown T."/>
            <person name="Cohen L."/>
        </authorList>
    </citation>
    <scope>NUCLEOTIDE SEQUENCE</scope>
    <source>
        <strain evidence="5">UIO037</strain>
    </source>
</reference>
<evidence type="ECO:0000256" key="2">
    <source>
        <dbReference type="ARBA" id="ARBA00009658"/>
    </source>
</evidence>
<dbReference type="InterPro" id="IPR000163">
    <property type="entry name" value="Prohibitin"/>
</dbReference>
<comment type="similarity">
    <text evidence="2 4">Belongs to the prohibitin family.</text>
</comment>
<sequence length="119" mass="13024">MVSVLGPRGIEIEDVLLKAVTLPTQLKHSIELKAQAEQESARMQFVLSKERQEAERKAIEARGIAEFQRIVSNGISPQLLQWKGIEATEKLSESANSKVVIMGNTKASLPVLLSADTKA</sequence>
<dbReference type="GO" id="GO:0005743">
    <property type="term" value="C:mitochondrial inner membrane"/>
    <property type="evidence" value="ECO:0007669"/>
    <property type="project" value="UniProtKB-SubCell"/>
</dbReference>
<evidence type="ECO:0000256" key="3">
    <source>
        <dbReference type="ARBA" id="ARBA00023136"/>
    </source>
</evidence>
<keyword evidence="3" id="KW-0472">Membrane</keyword>
<name>A0A7S4M1Y2_9EUKA</name>
<organism evidence="5">
    <name type="scientific">Prymnesium polylepis</name>
    <dbReference type="NCBI Taxonomy" id="72548"/>
    <lineage>
        <taxon>Eukaryota</taxon>
        <taxon>Haptista</taxon>
        <taxon>Haptophyta</taxon>
        <taxon>Prymnesiophyceae</taxon>
        <taxon>Prymnesiales</taxon>
        <taxon>Prymnesiaceae</taxon>
        <taxon>Prymnesium</taxon>
    </lineage>
</organism>
<evidence type="ECO:0000256" key="1">
    <source>
        <dbReference type="ARBA" id="ARBA00004370"/>
    </source>
</evidence>
<dbReference type="PANTHER" id="PTHR23222">
    <property type="entry name" value="PROHIBITIN"/>
    <property type="match status" value="1"/>
</dbReference>
<protein>
    <recommendedName>
        <fullName evidence="4">Prohibitin</fullName>
    </recommendedName>
</protein>
<gene>
    <name evidence="5" type="ORF">CPOL0286_LOCUS700</name>
</gene>
<evidence type="ECO:0000256" key="4">
    <source>
        <dbReference type="RuleBase" id="RU366048"/>
    </source>
</evidence>
<comment type="subcellular location">
    <subcellularLocation>
        <location evidence="1">Membrane</location>
    </subcellularLocation>
    <subcellularLocation>
        <location evidence="4">Mitochondrion inner membrane</location>
    </subcellularLocation>
</comment>
<dbReference type="PANTHER" id="PTHR23222:SF1">
    <property type="entry name" value="PROHIBITIN-2"/>
    <property type="match status" value="1"/>
</dbReference>
<dbReference type="EMBL" id="HBKO01001392">
    <property type="protein sequence ID" value="CAE2195347.1"/>
    <property type="molecule type" value="Transcribed_RNA"/>
</dbReference>